<dbReference type="EMBL" id="BAUL01000267">
    <property type="protein sequence ID" value="GAD98940.1"/>
    <property type="molecule type" value="Genomic_DNA"/>
</dbReference>
<sequence length="226" mass="22282">MRFSVAAFAALAAGAVATTTDIVYDTTTWCPEEASSTAVPAVSTPSVPVQPTPSTVTDVVSDTTTWCPEEASSTAVPAVSTPSVAPVVKPTPSIVTDVVSDYTTWCPEATAVTHGSQTYSVTKPTSLTLTNGPFTVSRPLLSKTVTYCNKCAGPTAPAGSSSPSSSASVAPVYSGSSVVVPSASQAPGSPASSTPAAPAFTGAASRHIAGAGAGLTAVLGVAAFLL</sequence>
<comment type="caution">
    <text evidence="2">The sequence shown here is derived from an EMBL/GenBank/DDBJ whole genome shotgun (WGS) entry which is preliminary data.</text>
</comment>
<evidence type="ECO:0000313" key="3">
    <source>
        <dbReference type="Proteomes" id="UP000018001"/>
    </source>
</evidence>
<evidence type="ECO:0000256" key="1">
    <source>
        <dbReference type="SAM" id="SignalP"/>
    </source>
</evidence>
<dbReference type="InParanoid" id="V5I519"/>
<dbReference type="OrthoDB" id="4094614at2759"/>
<reference evidence="3" key="1">
    <citation type="journal article" date="2014" name="Genome Announc.">
        <title>Draft genome sequence of the formaldehyde-resistant fungus Byssochlamys spectabilis No. 5 (anamorph Paecilomyces variotii No. 5) (NBRC109023).</title>
        <authorList>
            <person name="Oka T."/>
            <person name="Ekino K."/>
            <person name="Fukuda K."/>
            <person name="Nomura Y."/>
        </authorList>
    </citation>
    <scope>NUCLEOTIDE SEQUENCE [LARGE SCALE GENOMIC DNA]</scope>
    <source>
        <strain evidence="3">No. 5 / NBRC 109023</strain>
    </source>
</reference>
<dbReference type="eggNOG" id="ENOG502S7XK">
    <property type="taxonomic scope" value="Eukaryota"/>
</dbReference>
<dbReference type="PANTHER" id="PTHR35523:SF1">
    <property type="entry name" value="CELL WALL PROTEIN SED1"/>
    <property type="match status" value="1"/>
</dbReference>
<dbReference type="HOGENOM" id="CLU_092869_2_0_1"/>
<name>V5I519_BYSSN</name>
<dbReference type="AlphaFoldDB" id="V5I519"/>
<feature type="chain" id="PRO_5004736324" description="GPI anchored protein" evidence="1">
    <location>
        <begin position="18"/>
        <end position="226"/>
    </location>
</feature>
<keyword evidence="3" id="KW-1185">Reference proteome</keyword>
<proteinExistence type="predicted"/>
<dbReference type="GO" id="GO:0031505">
    <property type="term" value="P:fungal-type cell wall organization"/>
    <property type="evidence" value="ECO:0007669"/>
    <property type="project" value="InterPro"/>
</dbReference>
<organism evidence="2 3">
    <name type="scientific">Byssochlamys spectabilis (strain No. 5 / NBRC 109023)</name>
    <name type="common">Paecilomyces variotii</name>
    <dbReference type="NCBI Taxonomy" id="1356009"/>
    <lineage>
        <taxon>Eukaryota</taxon>
        <taxon>Fungi</taxon>
        <taxon>Dikarya</taxon>
        <taxon>Ascomycota</taxon>
        <taxon>Pezizomycotina</taxon>
        <taxon>Eurotiomycetes</taxon>
        <taxon>Eurotiomycetidae</taxon>
        <taxon>Eurotiales</taxon>
        <taxon>Thermoascaceae</taxon>
        <taxon>Paecilomyces</taxon>
    </lineage>
</organism>
<dbReference type="GO" id="GO:0005199">
    <property type="term" value="F:structural constituent of cell wall"/>
    <property type="evidence" value="ECO:0007669"/>
    <property type="project" value="InterPro"/>
</dbReference>
<dbReference type="GO" id="GO:0009277">
    <property type="term" value="C:fungal-type cell wall"/>
    <property type="evidence" value="ECO:0007669"/>
    <property type="project" value="TreeGrafter"/>
</dbReference>
<dbReference type="PANTHER" id="PTHR35523">
    <property type="entry name" value="CELL WALL PROTEIN SED1"/>
    <property type="match status" value="1"/>
</dbReference>
<accession>V5I519</accession>
<evidence type="ECO:0000313" key="2">
    <source>
        <dbReference type="EMBL" id="GAD98940.1"/>
    </source>
</evidence>
<gene>
    <name evidence="2" type="ORF">PVAR5_7643</name>
</gene>
<dbReference type="InterPro" id="IPR038843">
    <property type="entry name" value="Sed1/Spi1"/>
</dbReference>
<keyword evidence="1" id="KW-0732">Signal</keyword>
<evidence type="ECO:0008006" key="4">
    <source>
        <dbReference type="Google" id="ProtNLM"/>
    </source>
</evidence>
<feature type="signal peptide" evidence="1">
    <location>
        <begin position="1"/>
        <end position="17"/>
    </location>
</feature>
<dbReference type="Proteomes" id="UP000018001">
    <property type="component" value="Unassembled WGS sequence"/>
</dbReference>
<protein>
    <recommendedName>
        <fullName evidence="4">GPI anchored protein</fullName>
    </recommendedName>
</protein>